<dbReference type="InterPro" id="IPR000719">
    <property type="entry name" value="Prot_kinase_dom"/>
</dbReference>
<evidence type="ECO:0000313" key="3">
    <source>
        <dbReference type="Proteomes" id="UP000324800"/>
    </source>
</evidence>
<dbReference type="Pfam" id="PF00069">
    <property type="entry name" value="Pkinase"/>
    <property type="match status" value="1"/>
</dbReference>
<dbReference type="GO" id="GO:0005737">
    <property type="term" value="C:cytoplasm"/>
    <property type="evidence" value="ECO:0007669"/>
    <property type="project" value="TreeGrafter"/>
</dbReference>
<dbReference type="SMART" id="SM00220">
    <property type="entry name" value="S_TKc"/>
    <property type="match status" value="1"/>
</dbReference>
<dbReference type="PANTHER" id="PTHR24361">
    <property type="entry name" value="MITOGEN-ACTIVATED KINASE KINASE KINASE"/>
    <property type="match status" value="1"/>
</dbReference>
<protein>
    <submittedName>
        <fullName evidence="2">Putative MAP kinase kinase family domain protein</fullName>
    </submittedName>
</protein>
<dbReference type="OrthoDB" id="4062651at2759"/>
<evidence type="ECO:0000259" key="1">
    <source>
        <dbReference type="PROSITE" id="PS50011"/>
    </source>
</evidence>
<reference evidence="2 3" key="1">
    <citation type="submission" date="2019-03" db="EMBL/GenBank/DDBJ databases">
        <title>Single cell metagenomics reveals metabolic interactions within the superorganism composed of flagellate Streblomastix strix and complex community of Bacteroidetes bacteria on its surface.</title>
        <authorList>
            <person name="Treitli S.C."/>
            <person name="Kolisko M."/>
            <person name="Husnik F."/>
            <person name="Keeling P."/>
            <person name="Hampl V."/>
        </authorList>
    </citation>
    <scope>NUCLEOTIDE SEQUENCE [LARGE SCALE GENOMIC DNA]</scope>
    <source>
        <strain evidence="2">ST1C</strain>
    </source>
</reference>
<sequence>RVVISIMSSGGQQPPLKRTWTDYEFVEELSSGAFGRIYVMKHLPTGQLEVIKSLPYMRDDKIKIADEEVQMLNLAKSPYTVGLIDTFRHEFDLCLVLEYCPNGNLRDVMDNQLKQMSDKDRKMKGYSYGYQMLMGMDVLHSKGIIHRDLKPENILIDKDGNIKIADFGLAQKLASQSYLHAAGTKNYAPSEAYTQNRMMAESDVWSIGVIIIEIITGIQPFEGITQIETINNITTGKYKPLPNYVQGEQRMMLEAMINKDYTQRPTVKALLETQTMQLVGVVEKSKEFEQENEQLNKKVVE</sequence>
<dbReference type="PANTHER" id="PTHR24361:SF613">
    <property type="entry name" value="NUCLEAR RECEPTOR-BINDING PROTEIN-RELATED"/>
    <property type="match status" value="1"/>
</dbReference>
<evidence type="ECO:0000313" key="2">
    <source>
        <dbReference type="EMBL" id="KAA6360233.1"/>
    </source>
</evidence>
<dbReference type="InterPro" id="IPR008271">
    <property type="entry name" value="Ser/Thr_kinase_AS"/>
</dbReference>
<keyword evidence="2" id="KW-0808">Transferase</keyword>
<dbReference type="InterPro" id="IPR011009">
    <property type="entry name" value="Kinase-like_dom_sf"/>
</dbReference>
<dbReference type="PROSITE" id="PS50011">
    <property type="entry name" value="PROTEIN_KINASE_DOM"/>
    <property type="match status" value="1"/>
</dbReference>
<name>A0A5J4TQN0_9EUKA</name>
<dbReference type="GO" id="GO:0004674">
    <property type="term" value="F:protein serine/threonine kinase activity"/>
    <property type="evidence" value="ECO:0007669"/>
    <property type="project" value="TreeGrafter"/>
</dbReference>
<comment type="caution">
    <text evidence="2">The sequence shown here is derived from an EMBL/GenBank/DDBJ whole genome shotgun (WGS) entry which is preliminary data.</text>
</comment>
<dbReference type="GO" id="GO:0005524">
    <property type="term" value="F:ATP binding"/>
    <property type="evidence" value="ECO:0007669"/>
    <property type="project" value="InterPro"/>
</dbReference>
<proteinExistence type="predicted"/>
<dbReference type="EMBL" id="SNRW01027221">
    <property type="protein sequence ID" value="KAA6360233.1"/>
    <property type="molecule type" value="Genomic_DNA"/>
</dbReference>
<feature type="domain" description="Protein kinase" evidence="1">
    <location>
        <begin position="23"/>
        <end position="279"/>
    </location>
</feature>
<feature type="non-terminal residue" evidence="2">
    <location>
        <position position="1"/>
    </location>
</feature>
<dbReference type="Proteomes" id="UP000324800">
    <property type="component" value="Unassembled WGS sequence"/>
</dbReference>
<dbReference type="Gene3D" id="1.10.510.10">
    <property type="entry name" value="Transferase(Phosphotransferase) domain 1"/>
    <property type="match status" value="1"/>
</dbReference>
<dbReference type="AlphaFoldDB" id="A0A5J4TQN0"/>
<dbReference type="InterPro" id="IPR053235">
    <property type="entry name" value="Ser_Thr_kinase"/>
</dbReference>
<keyword evidence="2" id="KW-0418">Kinase</keyword>
<dbReference type="PROSITE" id="PS00108">
    <property type="entry name" value="PROTEIN_KINASE_ST"/>
    <property type="match status" value="1"/>
</dbReference>
<dbReference type="SUPFAM" id="SSF56112">
    <property type="entry name" value="Protein kinase-like (PK-like)"/>
    <property type="match status" value="1"/>
</dbReference>
<accession>A0A5J4TQN0</accession>
<dbReference type="CDD" id="cd00180">
    <property type="entry name" value="PKc"/>
    <property type="match status" value="1"/>
</dbReference>
<organism evidence="2 3">
    <name type="scientific">Streblomastix strix</name>
    <dbReference type="NCBI Taxonomy" id="222440"/>
    <lineage>
        <taxon>Eukaryota</taxon>
        <taxon>Metamonada</taxon>
        <taxon>Preaxostyla</taxon>
        <taxon>Oxymonadida</taxon>
        <taxon>Streblomastigidae</taxon>
        <taxon>Streblomastix</taxon>
    </lineage>
</organism>
<gene>
    <name evidence="2" type="ORF">EZS28_044240</name>
</gene>
<feature type="non-terminal residue" evidence="2">
    <location>
        <position position="301"/>
    </location>
</feature>